<gene>
    <name evidence="2" type="ORF">T4D_13424</name>
</gene>
<dbReference type="AlphaFoldDB" id="A0A0V1FFE1"/>
<dbReference type="InterPro" id="IPR012337">
    <property type="entry name" value="RNaseH-like_sf"/>
</dbReference>
<evidence type="ECO:0000313" key="2">
    <source>
        <dbReference type="EMBL" id="KRY84463.1"/>
    </source>
</evidence>
<dbReference type="SUPFAM" id="SSF53098">
    <property type="entry name" value="Ribonuclease H-like"/>
    <property type="match status" value="1"/>
</dbReference>
<protein>
    <recommendedName>
        <fullName evidence="1">Integrase catalytic domain-containing protein</fullName>
    </recommendedName>
</protein>
<dbReference type="GO" id="GO:0015074">
    <property type="term" value="P:DNA integration"/>
    <property type="evidence" value="ECO:0007669"/>
    <property type="project" value="InterPro"/>
</dbReference>
<dbReference type="Gene3D" id="3.30.420.10">
    <property type="entry name" value="Ribonuclease H-like superfamily/Ribonuclease H"/>
    <property type="match status" value="1"/>
</dbReference>
<feature type="domain" description="Integrase catalytic" evidence="1">
    <location>
        <begin position="1"/>
        <end position="142"/>
    </location>
</feature>
<proteinExistence type="predicted"/>
<dbReference type="PANTHER" id="PTHR47331">
    <property type="entry name" value="PHD-TYPE DOMAIN-CONTAINING PROTEIN"/>
    <property type="match status" value="1"/>
</dbReference>
<evidence type="ECO:0000313" key="3">
    <source>
        <dbReference type="Proteomes" id="UP000054995"/>
    </source>
</evidence>
<evidence type="ECO:0000259" key="1">
    <source>
        <dbReference type="PROSITE" id="PS50994"/>
    </source>
</evidence>
<comment type="caution">
    <text evidence="2">The sequence shown here is derived from an EMBL/GenBank/DDBJ whole genome shotgun (WGS) entry which is preliminary data.</text>
</comment>
<dbReference type="PROSITE" id="PS50994">
    <property type="entry name" value="INTEGRASE"/>
    <property type="match status" value="1"/>
</dbReference>
<reference evidence="2 3" key="1">
    <citation type="submission" date="2015-01" db="EMBL/GenBank/DDBJ databases">
        <title>Evolution of Trichinella species and genotypes.</title>
        <authorList>
            <person name="Korhonen P.K."/>
            <person name="Edoardo P."/>
            <person name="Giuseppe L.R."/>
            <person name="Gasser R.B."/>
        </authorList>
    </citation>
    <scope>NUCLEOTIDE SEQUENCE [LARGE SCALE GENOMIC DNA]</scope>
    <source>
        <strain evidence="2">ISS470</strain>
    </source>
</reference>
<dbReference type="GO" id="GO:0003676">
    <property type="term" value="F:nucleic acid binding"/>
    <property type="evidence" value="ECO:0007669"/>
    <property type="project" value="InterPro"/>
</dbReference>
<name>A0A0V1FFE1_TRIPS</name>
<dbReference type="Proteomes" id="UP000054995">
    <property type="component" value="Unassembled WGS sequence"/>
</dbReference>
<dbReference type="EMBL" id="JYDT01000113">
    <property type="protein sequence ID" value="KRY84463.1"/>
    <property type="molecule type" value="Genomic_DNA"/>
</dbReference>
<organism evidence="2 3">
    <name type="scientific">Trichinella pseudospiralis</name>
    <name type="common">Parasitic roundworm</name>
    <dbReference type="NCBI Taxonomy" id="6337"/>
    <lineage>
        <taxon>Eukaryota</taxon>
        <taxon>Metazoa</taxon>
        <taxon>Ecdysozoa</taxon>
        <taxon>Nematoda</taxon>
        <taxon>Enoplea</taxon>
        <taxon>Dorylaimia</taxon>
        <taxon>Trichinellida</taxon>
        <taxon>Trichinellidae</taxon>
        <taxon>Trichinella</taxon>
    </lineage>
</organism>
<dbReference type="InterPro" id="IPR001584">
    <property type="entry name" value="Integrase_cat-core"/>
</dbReference>
<accession>A0A0V1FFE1</accession>
<dbReference type="OrthoDB" id="5871302at2759"/>
<keyword evidence="3" id="KW-1185">Reference proteome</keyword>
<sequence length="166" mass="19137">MFDMTTISFLAALRRFIARRGRSSVIHTDNFRTFKQADSFIRDLLRGNSAGKIREEWAMRQIEWKYSTDRAPWCGGYWERLVRSMKNALRKILGKTLLRSWELHTILCELEAQINDRPLILLSEDPHDCAPLMPAHFLIGRELALLPIPAASVSAPTNSSGLLKRW</sequence>
<dbReference type="InterPro" id="IPR036397">
    <property type="entry name" value="RNaseH_sf"/>
</dbReference>
<dbReference type="PANTHER" id="PTHR47331:SF1">
    <property type="entry name" value="GAG-LIKE PROTEIN"/>
    <property type="match status" value="1"/>
</dbReference>